<organism evidence="2 3">
    <name type="scientific">Dissophora globulifera</name>
    <dbReference type="NCBI Taxonomy" id="979702"/>
    <lineage>
        <taxon>Eukaryota</taxon>
        <taxon>Fungi</taxon>
        <taxon>Fungi incertae sedis</taxon>
        <taxon>Mucoromycota</taxon>
        <taxon>Mortierellomycotina</taxon>
        <taxon>Mortierellomycetes</taxon>
        <taxon>Mortierellales</taxon>
        <taxon>Mortierellaceae</taxon>
        <taxon>Dissophora</taxon>
    </lineage>
</organism>
<sequence length="289" mass="31429">MITVLKLASTLVVLMCFTQAAPARRLCADEKCGKVANSGNVLLGSTTSIVPAIQAMPIAQYWPIAKAFTPTVETFNPAYDRWLERFPCNVDHRVQHLRSRLPSTTTIIANDNNIITPVIKRHMAPECVPSATVSCEQNLASSTTDMGSAVIAMPENVVLPSTVYQGHVQSKEAQVYAAEAQHTSLKQSNVNLGSNVLIQPVTKVIPQTTYQPSVDQKATVVEMAVPENESLARSSVTLGSTVTVRPVTTIEPLTIYQPKVVSLPFIIHEETGCEMHVIPKAKDCESLYC</sequence>
<evidence type="ECO:0000256" key="1">
    <source>
        <dbReference type="SAM" id="SignalP"/>
    </source>
</evidence>
<gene>
    <name evidence="2" type="ORF">BGZ99_004935</name>
</gene>
<dbReference type="OrthoDB" id="2377126at2759"/>
<evidence type="ECO:0000313" key="2">
    <source>
        <dbReference type="EMBL" id="KAG0319780.1"/>
    </source>
</evidence>
<proteinExistence type="predicted"/>
<protein>
    <submittedName>
        <fullName evidence="2">Uncharacterized protein</fullName>
    </submittedName>
</protein>
<feature type="chain" id="PRO_5040406578" evidence="1">
    <location>
        <begin position="24"/>
        <end position="289"/>
    </location>
</feature>
<dbReference type="AlphaFoldDB" id="A0A9P6RJ64"/>
<comment type="caution">
    <text evidence="2">The sequence shown here is derived from an EMBL/GenBank/DDBJ whole genome shotgun (WGS) entry which is preliminary data.</text>
</comment>
<accession>A0A9P6RJ64</accession>
<name>A0A9P6RJ64_9FUNG</name>
<keyword evidence="1" id="KW-0732">Signal</keyword>
<dbReference type="EMBL" id="JAAAIP010000310">
    <property type="protein sequence ID" value="KAG0319780.1"/>
    <property type="molecule type" value="Genomic_DNA"/>
</dbReference>
<feature type="signal peptide" evidence="1">
    <location>
        <begin position="1"/>
        <end position="23"/>
    </location>
</feature>
<dbReference type="Proteomes" id="UP000738325">
    <property type="component" value="Unassembled WGS sequence"/>
</dbReference>
<reference evidence="2" key="1">
    <citation type="journal article" date="2020" name="Fungal Divers.">
        <title>Resolving the Mortierellaceae phylogeny through synthesis of multi-gene phylogenetics and phylogenomics.</title>
        <authorList>
            <person name="Vandepol N."/>
            <person name="Liber J."/>
            <person name="Desiro A."/>
            <person name="Na H."/>
            <person name="Kennedy M."/>
            <person name="Barry K."/>
            <person name="Grigoriev I.V."/>
            <person name="Miller A.N."/>
            <person name="O'Donnell K."/>
            <person name="Stajich J.E."/>
            <person name="Bonito G."/>
        </authorList>
    </citation>
    <scope>NUCLEOTIDE SEQUENCE</scope>
    <source>
        <strain evidence="2">REB-010B</strain>
    </source>
</reference>
<evidence type="ECO:0000313" key="3">
    <source>
        <dbReference type="Proteomes" id="UP000738325"/>
    </source>
</evidence>
<keyword evidence="3" id="KW-1185">Reference proteome</keyword>